<proteinExistence type="predicted"/>
<feature type="transmembrane region" description="Helical" evidence="1">
    <location>
        <begin position="275"/>
        <end position="305"/>
    </location>
</feature>
<keyword evidence="1" id="KW-1133">Transmembrane helix</keyword>
<protein>
    <submittedName>
        <fullName evidence="2">Uncharacterized protein</fullName>
    </submittedName>
</protein>
<keyword evidence="1" id="KW-0472">Membrane</keyword>
<keyword evidence="3" id="KW-1185">Reference proteome</keyword>
<accession>A0A1Y5RFG5</accession>
<name>A0A1Y5RFG5_9RHOB</name>
<feature type="transmembrane region" description="Helical" evidence="1">
    <location>
        <begin position="200"/>
        <end position="218"/>
    </location>
</feature>
<evidence type="ECO:0000256" key="1">
    <source>
        <dbReference type="SAM" id="Phobius"/>
    </source>
</evidence>
<dbReference type="Proteomes" id="UP000193077">
    <property type="component" value="Unassembled WGS sequence"/>
</dbReference>
<dbReference type="EMBL" id="FWFO01000001">
    <property type="protein sequence ID" value="SLN16309.1"/>
    <property type="molecule type" value="Genomic_DNA"/>
</dbReference>
<evidence type="ECO:0000313" key="2">
    <source>
        <dbReference type="EMBL" id="SLN16309.1"/>
    </source>
</evidence>
<dbReference type="AlphaFoldDB" id="A0A1Y5RFG5"/>
<reference evidence="2 3" key="1">
    <citation type="submission" date="2017-03" db="EMBL/GenBank/DDBJ databases">
        <authorList>
            <person name="Afonso C.L."/>
            <person name="Miller P.J."/>
            <person name="Scott M.A."/>
            <person name="Spackman E."/>
            <person name="Goraichik I."/>
            <person name="Dimitrov K.M."/>
            <person name="Suarez D.L."/>
            <person name="Swayne D.E."/>
        </authorList>
    </citation>
    <scope>NUCLEOTIDE SEQUENCE [LARGE SCALE GENOMIC DNA]</scope>
    <source>
        <strain evidence="2 3">CECT 7639</strain>
    </source>
</reference>
<organism evidence="2 3">
    <name type="scientific">Falsiruegeria litorea R37</name>
    <dbReference type="NCBI Taxonomy" id="1200284"/>
    <lineage>
        <taxon>Bacteria</taxon>
        <taxon>Pseudomonadati</taxon>
        <taxon>Pseudomonadota</taxon>
        <taxon>Alphaproteobacteria</taxon>
        <taxon>Rhodobacterales</taxon>
        <taxon>Roseobacteraceae</taxon>
        <taxon>Falsiruegeria</taxon>
    </lineage>
</organism>
<dbReference type="RefSeq" id="WP_085794046.1">
    <property type="nucleotide sequence ID" value="NZ_FWFO01000001.1"/>
</dbReference>
<sequence length="357" mass="38425">MLRLFFKLPFWVYLLLAVGVGYLTEQAVVQGKEREADRAQALRQAPPDVVDLSAYDPANNRALADEVVVSGWINREHNTVLTKSKSGITTGMRYMYVMAGRDDPEGSRIARAGIILTEAEREAFLDASGQFLSGLLPQGFELTLNGQAMSSMSFSDVALKAMKEQGVAPAKNFFFLNPFLHGRDVALALDPSAEKRARTIGYGIAGLLVLLALGKFVTRRRAVLAPKGDFTRGPVVSSDGAERALAVARPHSGPHVCLEAAPLPKRATRVWIGGLLAVAAIAGLVILPSPYGTLVAVGVLVWRILPQNGHETSWLGAVQNPLGGMTSHWPGGRSKAVARKMASDPFARLRQVDHGQV</sequence>
<keyword evidence="1" id="KW-0812">Transmembrane</keyword>
<dbReference type="OrthoDB" id="7874912at2"/>
<evidence type="ECO:0000313" key="3">
    <source>
        <dbReference type="Proteomes" id="UP000193077"/>
    </source>
</evidence>
<gene>
    <name evidence="2" type="ORF">TRL7639_00307</name>
</gene>